<proteinExistence type="predicted"/>
<sequence>MARSWQRIVVAFGSMILITFTSLNGQGHWNASNCGNYAPTLDRIVTNSCSSYEPDEYFIFHTNNSNLNVSGQQLSIRVNVTNGSFVSDRWTSNPTALQAMNQQSGCGKPLFLDPFAAPYNGTIPAHANVIAFVQRSPDFSGKLSGLCSQKAIFVLFGNYTPGFIKSMFANTCGSKPGCTRHIVMNLGGCSYDIVYEPDRQSNKNGDYIYGSGNSIRYGNASSCHPVFAPPKYTPPPILNRTELMKCENDADIFHNFSVMNGDNFTAWYTNINDPPIHRGPTFRPPASLFPQPVNSQTASRSLFVANEYGGRSGKPVELTLTTYPSPLTASISLLCGGDQTCNFCDGQEVLLELDLDQNTQQGGFPYSNLIIKNNTTEFPITPLQTGINKIVLPPPSSANNTYRTVSVENKYGCISTSGFKVGEQAINIQKSTAYTLPKIPDMCTSSNKFPLPLTVDQVTGSWFIQNRLIKEINPKSLKPGIHFATFKPSKPCHSIDSVPFQISPVPTAEILLSDIDCSKSTYTPQLSRSSSAGGKWSISPKIPIDGVTGSVSMKDFFPGTTYTWSYHVGTECMIIVEAAITARDCVCKISSRSTALSCNDNATPSDSTDDTFTFDLVVTGKNHSGQWIFQDGSFSGTYDTPTPIGPFRISDGTRTIRIRDHDDPTCTTEITIDPPPACSNQCEISAALTQVTCHDNATPSDSTDDTFTFDLVVTGKNHSGQWIFQDGSFSGTYDTPTQIGPFRISDGTRTIRIRDHDDPTCTTEITIDPPPACSNQCEISAALTQVTCHDNGTPSDTTDDNFTFELSMSGQNHSGNWTLQDGSFSGTYDTPTQIGPFSIHNGQQSIRIIDANDQACQADISIDPPPGCSSQCELKFNLRDSCVIDSLGEKYIYYFIQVNPIQPYTTIGIYFQNQLFDIVPGSGEIPIGPFMKGDIGKEIFITHNSHTNCQHTFKITAPLKCKHPCNLKISDISHPICLQASSGTLKARHLSLRVYSNTYPVLLQLNDHTIGKAINSDLNTYTLPTVHRKAVSGTYTLSARESEQCSTEIILNSACLPEDITFPNAFTPNQDGANDLWIARLPDESKIIRATIYDRWGRQIYNADQKTLYSGEIIWNGMDGSVSSGTGVYKFEIIWTHKSKKYIHSGDILLIR</sequence>
<keyword evidence="2" id="KW-1185">Reference proteome</keyword>
<evidence type="ECO:0000313" key="2">
    <source>
        <dbReference type="Proteomes" id="UP000753961"/>
    </source>
</evidence>
<gene>
    <name evidence="1" type="ORF">KUV50_09210</name>
</gene>
<dbReference type="InterPro" id="IPR026341">
    <property type="entry name" value="T9SS_type_B"/>
</dbReference>
<organism evidence="1 2">
    <name type="scientific">Membranihabitans marinus</name>
    <dbReference type="NCBI Taxonomy" id="1227546"/>
    <lineage>
        <taxon>Bacteria</taxon>
        <taxon>Pseudomonadati</taxon>
        <taxon>Bacteroidota</taxon>
        <taxon>Saprospiria</taxon>
        <taxon>Saprospirales</taxon>
        <taxon>Saprospiraceae</taxon>
        <taxon>Membranihabitans</taxon>
    </lineage>
</organism>
<dbReference type="NCBIfam" id="TIGR04131">
    <property type="entry name" value="Bac_Flav_CTERM"/>
    <property type="match status" value="1"/>
</dbReference>
<dbReference type="EMBL" id="JAHVHU010000008">
    <property type="protein sequence ID" value="MBY5958307.1"/>
    <property type="molecule type" value="Genomic_DNA"/>
</dbReference>
<evidence type="ECO:0000313" key="1">
    <source>
        <dbReference type="EMBL" id="MBY5958307.1"/>
    </source>
</evidence>
<reference evidence="1" key="1">
    <citation type="submission" date="2021-06" db="EMBL/GenBank/DDBJ databases">
        <title>44 bacteria genomes isolated from Dapeng, Shenzhen.</title>
        <authorList>
            <person name="Zheng W."/>
            <person name="Yu S."/>
            <person name="Huang Y."/>
        </authorList>
    </citation>
    <scope>NUCLEOTIDE SEQUENCE</scope>
    <source>
        <strain evidence="1">DP5N28-2</strain>
    </source>
</reference>
<dbReference type="Proteomes" id="UP000753961">
    <property type="component" value="Unassembled WGS sequence"/>
</dbReference>
<dbReference type="Pfam" id="PF13585">
    <property type="entry name" value="CHU_C"/>
    <property type="match status" value="1"/>
</dbReference>
<dbReference type="RefSeq" id="WP_222579845.1">
    <property type="nucleotide sequence ID" value="NZ_JAHVHU010000008.1"/>
</dbReference>
<accession>A0A953HZ06</accession>
<comment type="caution">
    <text evidence="1">The sequence shown here is derived from an EMBL/GenBank/DDBJ whole genome shotgun (WGS) entry which is preliminary data.</text>
</comment>
<protein>
    <submittedName>
        <fullName evidence="1">Gliding motility-associated C-terminal domain-containing protein</fullName>
    </submittedName>
</protein>
<dbReference type="AlphaFoldDB" id="A0A953HZ06"/>
<name>A0A953HZ06_9BACT</name>